<dbReference type="PANTHER" id="PTHR28047:SF5">
    <property type="entry name" value="PROTEIN DCG1"/>
    <property type="match status" value="1"/>
</dbReference>
<evidence type="ECO:0000313" key="2">
    <source>
        <dbReference type="EMBL" id="KAL1868092.1"/>
    </source>
</evidence>
<name>A0ABR3WXE4_9PEZI</name>
<dbReference type="InterPro" id="IPR052186">
    <property type="entry name" value="Hydantoin_racemase-like"/>
</dbReference>
<evidence type="ECO:0000313" key="3">
    <source>
        <dbReference type="Proteomes" id="UP001583177"/>
    </source>
</evidence>
<dbReference type="Gene3D" id="3.40.50.12500">
    <property type="match status" value="1"/>
</dbReference>
<sequence>MTTRILRRKIRLLVINPNSSHEMTHGMETAISTLNIPDSVEITTYTAPKDSPASIDNAEDIKASTNVVWADLQATGLLRDFDGVLVACYSKHNLVAEIQASHPGLPAVTGIFEASVLASLPLVRPGRGWGIVTTGKFWEAHLTDAVVDLLGKDPGSFLGVQSTGLVAGDFHGDVPPEVIRDKLKAATKRLLASGHPDCILMGCGGMAGLEDVIRTAVREEQGEEAAKRIHVVDGVRAGVGVLEQMVRNKRMFSAA</sequence>
<dbReference type="Proteomes" id="UP001583177">
    <property type="component" value="Unassembled WGS sequence"/>
</dbReference>
<dbReference type="Pfam" id="PF01177">
    <property type="entry name" value="Asp_Glu_race"/>
    <property type="match status" value="1"/>
</dbReference>
<protein>
    <submittedName>
        <fullName evidence="2">Protein dcg1</fullName>
    </submittedName>
</protein>
<evidence type="ECO:0000256" key="1">
    <source>
        <dbReference type="ARBA" id="ARBA00038414"/>
    </source>
</evidence>
<gene>
    <name evidence="2" type="primary">DCG1</name>
    <name evidence="2" type="ORF">Daus18300_006074</name>
</gene>
<proteinExistence type="inferred from homology"/>
<organism evidence="2 3">
    <name type="scientific">Diaporthe australafricana</name>
    <dbReference type="NCBI Taxonomy" id="127596"/>
    <lineage>
        <taxon>Eukaryota</taxon>
        <taxon>Fungi</taxon>
        <taxon>Dikarya</taxon>
        <taxon>Ascomycota</taxon>
        <taxon>Pezizomycotina</taxon>
        <taxon>Sordariomycetes</taxon>
        <taxon>Sordariomycetidae</taxon>
        <taxon>Diaporthales</taxon>
        <taxon>Diaporthaceae</taxon>
        <taxon>Diaporthe</taxon>
    </lineage>
</organism>
<comment type="caution">
    <text evidence="2">The sequence shown here is derived from an EMBL/GenBank/DDBJ whole genome shotgun (WGS) entry which is preliminary data.</text>
</comment>
<dbReference type="EMBL" id="JAWRVE010000047">
    <property type="protein sequence ID" value="KAL1868092.1"/>
    <property type="molecule type" value="Genomic_DNA"/>
</dbReference>
<reference evidence="2 3" key="1">
    <citation type="journal article" date="2024" name="IMA Fungus">
        <title>IMA Genome - F19 : A genome assembly and annotation guide to empower mycologists, including annotated draft genome sequences of Ceratocystis pirilliformis, Diaporthe australafricana, Fusarium ophioides, Paecilomyces lecythidis, and Sporothrix stenoceras.</title>
        <authorList>
            <person name="Aylward J."/>
            <person name="Wilson A.M."/>
            <person name="Visagie C.M."/>
            <person name="Spraker J."/>
            <person name="Barnes I."/>
            <person name="Buitendag C."/>
            <person name="Ceriani C."/>
            <person name="Del Mar Angel L."/>
            <person name="du Plessis D."/>
            <person name="Fuchs T."/>
            <person name="Gasser K."/>
            <person name="Kramer D."/>
            <person name="Li W."/>
            <person name="Munsamy K."/>
            <person name="Piso A."/>
            <person name="Price J.L."/>
            <person name="Sonnekus B."/>
            <person name="Thomas C."/>
            <person name="van der Nest A."/>
            <person name="van Dijk A."/>
            <person name="van Heerden A."/>
            <person name="van Vuuren N."/>
            <person name="Yilmaz N."/>
            <person name="Duong T.A."/>
            <person name="van der Merwe N.A."/>
            <person name="Wingfield M.J."/>
            <person name="Wingfield B.D."/>
        </authorList>
    </citation>
    <scope>NUCLEOTIDE SEQUENCE [LARGE SCALE GENOMIC DNA]</scope>
    <source>
        <strain evidence="2 3">CMW 18300</strain>
    </source>
</reference>
<dbReference type="InterPro" id="IPR053714">
    <property type="entry name" value="Iso_Racemase_Enz_sf"/>
</dbReference>
<keyword evidence="3" id="KW-1185">Reference proteome</keyword>
<dbReference type="InterPro" id="IPR015942">
    <property type="entry name" value="Asp/Glu/hydantoin_racemase"/>
</dbReference>
<dbReference type="PANTHER" id="PTHR28047">
    <property type="entry name" value="PROTEIN DCG1"/>
    <property type="match status" value="1"/>
</dbReference>
<accession>A0ABR3WXE4</accession>
<comment type="similarity">
    <text evidence="1">Belongs to the HyuE racemase family.</text>
</comment>